<sequence>MSETPVESQLTRMEEKGVLETRINRDRARLINGGAPLETDDKGPVAVVRLQHCPPQLPVRPRWEKHCPVEGSIRTTRTAGWVRLLRIDPKTSRACATAE</sequence>
<evidence type="ECO:0000313" key="2">
    <source>
        <dbReference type="Proteomes" id="UP001501845"/>
    </source>
</evidence>
<gene>
    <name evidence="1" type="ORF">GCM10022285_44780</name>
</gene>
<reference evidence="2" key="1">
    <citation type="journal article" date="2019" name="Int. J. Syst. Evol. Microbiol.">
        <title>The Global Catalogue of Microorganisms (GCM) 10K type strain sequencing project: providing services to taxonomists for standard genome sequencing and annotation.</title>
        <authorList>
            <consortium name="The Broad Institute Genomics Platform"/>
            <consortium name="The Broad Institute Genome Sequencing Center for Infectious Disease"/>
            <person name="Wu L."/>
            <person name="Ma J."/>
        </authorList>
    </citation>
    <scope>NUCLEOTIDE SEQUENCE [LARGE SCALE GENOMIC DNA]</scope>
    <source>
        <strain evidence="2">JCM 17589</strain>
    </source>
</reference>
<proteinExistence type="predicted"/>
<organism evidence="1 2">
    <name type="scientific">Streptomyces tunisiensis</name>
    <dbReference type="NCBI Taxonomy" id="948699"/>
    <lineage>
        <taxon>Bacteria</taxon>
        <taxon>Bacillati</taxon>
        <taxon>Actinomycetota</taxon>
        <taxon>Actinomycetes</taxon>
        <taxon>Kitasatosporales</taxon>
        <taxon>Streptomycetaceae</taxon>
        <taxon>Streptomyces</taxon>
    </lineage>
</organism>
<comment type="caution">
    <text evidence="1">The sequence shown here is derived from an EMBL/GenBank/DDBJ whole genome shotgun (WGS) entry which is preliminary data.</text>
</comment>
<keyword evidence="2" id="KW-1185">Reference proteome</keyword>
<dbReference type="Proteomes" id="UP001501845">
    <property type="component" value="Unassembled WGS sequence"/>
</dbReference>
<accession>A0ABP7YX84</accession>
<protein>
    <submittedName>
        <fullName evidence="1">Uncharacterized protein</fullName>
    </submittedName>
</protein>
<name>A0ABP7YX84_9ACTN</name>
<evidence type="ECO:0000313" key="1">
    <source>
        <dbReference type="EMBL" id="GAA4142748.1"/>
    </source>
</evidence>
<dbReference type="EMBL" id="BAABBU010000019">
    <property type="protein sequence ID" value="GAA4142748.1"/>
    <property type="molecule type" value="Genomic_DNA"/>
</dbReference>